<keyword evidence="4" id="KW-1185">Reference proteome</keyword>
<evidence type="ECO:0000313" key="3">
    <source>
        <dbReference type="EMBL" id="MFC4494938.1"/>
    </source>
</evidence>
<feature type="domain" description="Amine oxidase" evidence="2">
    <location>
        <begin position="63"/>
        <end position="552"/>
    </location>
</feature>
<sequence length="582" mass="64359">MTSTVPTAVHEEQQAAAGSARPLTMFGPDFPFAYDDFLAHPAGLGSVPATELGTEVAVVGGGLSGIVAAYELMKTGLKPVVYEADQIGGRLRTASFEGCEGQLTAEMGAMRFPPSSTAFHHYVELTGLETAPFPNPLAPDTPSTVVDLKGQTHYARTLDDLPPVFHQVMDAWNACLEDGARFSDMQRAVRERDVPRIREIWSALVEKLDNQTFYGFLCDSPSFSSFRHREIFGQVGFGTGGWDTDFPNSILEILRVVYTGADDDHRGIVGGSQQLPLRLWEFEPDKLTHWPRGTSLASLHPGRGPGRRSEGGPRPAVTRLHRTAGNRITVTDSDGDIRTYRAVVFTAQSWMLLSKIDCDEALLPIDHWTAVERTHYMESSKLFVPVDRPFWLDTAVDDKGEPTGRDTMSMTLTDRMTRGTYLLDNGPDRPAVICLSYTWCDDSLKWLPLDANQRMEVMLKSLGEIYPDVDIRKHITGSPLTVSWENEPYFMGAFKANLPGHYRYQRRLFTHFMQDRLPSDKRGLFLAGDDISWTAGWAEGAVQTALNAVWGVLHHLGGGTDPSNPGPGDVYDGIAPVELPED</sequence>
<dbReference type="SUPFAM" id="SSF51905">
    <property type="entry name" value="FAD/NAD(P)-binding domain"/>
    <property type="match status" value="1"/>
</dbReference>
<dbReference type="PANTHER" id="PTHR10742:SF342">
    <property type="entry name" value="AMINE OXIDASE"/>
    <property type="match status" value="1"/>
</dbReference>
<accession>A0ABV9A8Q8</accession>
<dbReference type="EMBL" id="JBHSFH010000006">
    <property type="protein sequence ID" value="MFC4494938.1"/>
    <property type="molecule type" value="Genomic_DNA"/>
</dbReference>
<dbReference type="InterPro" id="IPR002937">
    <property type="entry name" value="Amino_oxidase"/>
</dbReference>
<dbReference type="Gene3D" id="3.90.660.10">
    <property type="match status" value="1"/>
</dbReference>
<dbReference type="Gene3D" id="1.10.405.40">
    <property type="match status" value="1"/>
</dbReference>
<feature type="region of interest" description="Disordered" evidence="1">
    <location>
        <begin position="292"/>
        <end position="316"/>
    </location>
</feature>
<organism evidence="3 4">
    <name type="scientific">Streptomyces ovatisporus</name>
    <dbReference type="NCBI Taxonomy" id="1128682"/>
    <lineage>
        <taxon>Bacteria</taxon>
        <taxon>Bacillati</taxon>
        <taxon>Actinomycetota</taxon>
        <taxon>Actinomycetes</taxon>
        <taxon>Kitasatosporales</taxon>
        <taxon>Streptomycetaceae</taxon>
        <taxon>Streptomyces</taxon>
    </lineage>
</organism>
<gene>
    <name evidence="3" type="ORF">ACFPA8_12410</name>
</gene>
<dbReference type="InterPro" id="IPR036188">
    <property type="entry name" value="FAD/NAD-bd_sf"/>
</dbReference>
<dbReference type="RefSeq" id="WP_386446881.1">
    <property type="nucleotide sequence ID" value="NZ_JBHSFH010000006.1"/>
</dbReference>
<reference evidence="4" key="1">
    <citation type="journal article" date="2019" name="Int. J. Syst. Evol. Microbiol.">
        <title>The Global Catalogue of Microorganisms (GCM) 10K type strain sequencing project: providing services to taxonomists for standard genome sequencing and annotation.</title>
        <authorList>
            <consortium name="The Broad Institute Genomics Platform"/>
            <consortium name="The Broad Institute Genome Sequencing Center for Infectious Disease"/>
            <person name="Wu L."/>
            <person name="Ma J."/>
        </authorList>
    </citation>
    <scope>NUCLEOTIDE SEQUENCE [LARGE SCALE GENOMIC DNA]</scope>
    <source>
        <strain evidence="4">CGMCC 4.7357</strain>
    </source>
</reference>
<name>A0ABV9A8Q8_9ACTN</name>
<evidence type="ECO:0000313" key="4">
    <source>
        <dbReference type="Proteomes" id="UP001595997"/>
    </source>
</evidence>
<dbReference type="Gene3D" id="3.50.50.60">
    <property type="entry name" value="FAD/NAD(P)-binding domain"/>
    <property type="match status" value="1"/>
</dbReference>
<dbReference type="Pfam" id="PF01593">
    <property type="entry name" value="Amino_oxidase"/>
    <property type="match status" value="1"/>
</dbReference>
<dbReference type="SUPFAM" id="SSF54373">
    <property type="entry name" value="FAD-linked reductases, C-terminal domain"/>
    <property type="match status" value="1"/>
</dbReference>
<dbReference type="PANTHER" id="PTHR10742">
    <property type="entry name" value="FLAVIN MONOAMINE OXIDASE"/>
    <property type="match status" value="1"/>
</dbReference>
<proteinExistence type="predicted"/>
<evidence type="ECO:0000259" key="2">
    <source>
        <dbReference type="Pfam" id="PF01593"/>
    </source>
</evidence>
<comment type="caution">
    <text evidence="3">The sequence shown here is derived from an EMBL/GenBank/DDBJ whole genome shotgun (WGS) entry which is preliminary data.</text>
</comment>
<protein>
    <submittedName>
        <fullName evidence="3">Flavin monoamine oxidase family protein</fullName>
    </submittedName>
</protein>
<feature type="region of interest" description="Disordered" evidence="1">
    <location>
        <begin position="1"/>
        <end position="22"/>
    </location>
</feature>
<dbReference type="InterPro" id="IPR050281">
    <property type="entry name" value="Flavin_monoamine_oxidase"/>
</dbReference>
<evidence type="ECO:0000256" key="1">
    <source>
        <dbReference type="SAM" id="MobiDB-lite"/>
    </source>
</evidence>
<dbReference type="Proteomes" id="UP001595997">
    <property type="component" value="Unassembled WGS sequence"/>
</dbReference>